<proteinExistence type="predicted"/>
<protein>
    <submittedName>
        <fullName evidence="7">O-antigen polymerase</fullName>
    </submittedName>
</protein>
<dbReference type="Proteomes" id="UP000034826">
    <property type="component" value="Unassembled WGS sequence"/>
</dbReference>
<dbReference type="EMBL" id="LCIY01000005">
    <property type="protein sequence ID" value="KKT67496.1"/>
    <property type="molecule type" value="Genomic_DNA"/>
</dbReference>
<dbReference type="InterPro" id="IPR051533">
    <property type="entry name" value="WaaL-like"/>
</dbReference>
<dbReference type="PANTHER" id="PTHR37422:SF13">
    <property type="entry name" value="LIPOPOLYSACCHARIDE BIOSYNTHESIS PROTEIN PA4999-RELATED"/>
    <property type="match status" value="1"/>
</dbReference>
<evidence type="ECO:0000256" key="2">
    <source>
        <dbReference type="ARBA" id="ARBA00022692"/>
    </source>
</evidence>
<feature type="transmembrane region" description="Helical" evidence="5">
    <location>
        <begin position="289"/>
        <end position="309"/>
    </location>
</feature>
<keyword evidence="4 5" id="KW-0472">Membrane</keyword>
<feature type="transmembrane region" description="Helical" evidence="5">
    <location>
        <begin position="216"/>
        <end position="234"/>
    </location>
</feature>
<organism evidence="7 8">
    <name type="scientific">Candidatus Woesebacteria bacterium GW2011_GWA2_44_33</name>
    <dbReference type="NCBI Taxonomy" id="1618564"/>
    <lineage>
        <taxon>Bacteria</taxon>
        <taxon>Candidatus Woeseibacteriota</taxon>
    </lineage>
</organism>
<feature type="transmembrane region" description="Helical" evidence="5">
    <location>
        <begin position="59"/>
        <end position="79"/>
    </location>
</feature>
<feature type="transmembrane region" description="Helical" evidence="5">
    <location>
        <begin position="166"/>
        <end position="195"/>
    </location>
</feature>
<dbReference type="PANTHER" id="PTHR37422">
    <property type="entry name" value="TEICHURONIC ACID BIOSYNTHESIS PROTEIN TUAE"/>
    <property type="match status" value="1"/>
</dbReference>
<keyword evidence="2 5" id="KW-0812">Transmembrane</keyword>
<dbReference type="InterPro" id="IPR007016">
    <property type="entry name" value="O-antigen_ligase-rel_domated"/>
</dbReference>
<keyword evidence="3 5" id="KW-1133">Transmembrane helix</keyword>
<evidence type="ECO:0000256" key="5">
    <source>
        <dbReference type="SAM" id="Phobius"/>
    </source>
</evidence>
<feature type="transmembrane region" description="Helical" evidence="5">
    <location>
        <begin position="30"/>
        <end position="47"/>
    </location>
</feature>
<gene>
    <name evidence="7" type="ORF">UW60_C0005G0010</name>
</gene>
<accession>A0A0G1J749</accession>
<evidence type="ECO:0000313" key="7">
    <source>
        <dbReference type="EMBL" id="KKT67496.1"/>
    </source>
</evidence>
<feature type="transmembrane region" description="Helical" evidence="5">
    <location>
        <begin position="118"/>
        <end position="136"/>
    </location>
</feature>
<sequence length="360" mass="41630">MTYLLLILSLLVWPFGQLLAFSWYGLPFTIYLLDLSVFLLTISIFLHRESGKIVIRDPLFKPLMLFNLLALLSLLFNLRSLPSGGVVYALLYLVRLFIYPSIYFAVKLFPAKKIIRSVIFSFSFFCILGILQYLFFPDMRYLKQVGFDDHYFRLIGSLYDPNFSGVLFAGAALVLIYLGHWHVGVSLILFMALTFSRASYLCFSAGLFYLMVKRKQFSLILFLAGLLGIIWLTPKPFGEGVNLLRTFSIFSRFDSWSMGVELFLKKPIFGWGYNTLRSLTGARYQIDNSYLYVLATTGLLGLLAFINLIRRSFSGLTYSQRIFIFTILLHSLFNNSFFYIWINYSFWLVLALPLRAYKSK</sequence>
<feature type="domain" description="O-antigen ligase-related" evidence="6">
    <location>
        <begin position="185"/>
        <end position="306"/>
    </location>
</feature>
<dbReference type="AlphaFoldDB" id="A0A0G1J749"/>
<dbReference type="GO" id="GO:0016020">
    <property type="term" value="C:membrane"/>
    <property type="evidence" value="ECO:0007669"/>
    <property type="project" value="UniProtKB-SubCell"/>
</dbReference>
<reference evidence="7 8" key="1">
    <citation type="journal article" date="2015" name="Nature">
        <title>rRNA introns, odd ribosomes, and small enigmatic genomes across a large radiation of phyla.</title>
        <authorList>
            <person name="Brown C.T."/>
            <person name="Hug L.A."/>
            <person name="Thomas B.C."/>
            <person name="Sharon I."/>
            <person name="Castelle C.J."/>
            <person name="Singh A."/>
            <person name="Wilkins M.J."/>
            <person name="Williams K.H."/>
            <person name="Banfield J.F."/>
        </authorList>
    </citation>
    <scope>NUCLEOTIDE SEQUENCE [LARGE SCALE GENOMIC DNA]</scope>
</reference>
<comment type="caution">
    <text evidence="7">The sequence shown here is derived from an EMBL/GenBank/DDBJ whole genome shotgun (WGS) entry which is preliminary data.</text>
</comment>
<evidence type="ECO:0000256" key="3">
    <source>
        <dbReference type="ARBA" id="ARBA00022989"/>
    </source>
</evidence>
<evidence type="ECO:0000256" key="4">
    <source>
        <dbReference type="ARBA" id="ARBA00023136"/>
    </source>
</evidence>
<feature type="transmembrane region" description="Helical" evidence="5">
    <location>
        <begin position="316"/>
        <end position="333"/>
    </location>
</feature>
<evidence type="ECO:0000259" key="6">
    <source>
        <dbReference type="Pfam" id="PF04932"/>
    </source>
</evidence>
<comment type="subcellular location">
    <subcellularLocation>
        <location evidence="1">Membrane</location>
        <topology evidence="1">Multi-pass membrane protein</topology>
    </subcellularLocation>
</comment>
<name>A0A0G1J749_9BACT</name>
<evidence type="ECO:0000313" key="8">
    <source>
        <dbReference type="Proteomes" id="UP000034826"/>
    </source>
</evidence>
<evidence type="ECO:0000256" key="1">
    <source>
        <dbReference type="ARBA" id="ARBA00004141"/>
    </source>
</evidence>
<dbReference type="Pfam" id="PF04932">
    <property type="entry name" value="Wzy_C"/>
    <property type="match status" value="1"/>
</dbReference>